<evidence type="ECO:0000256" key="5">
    <source>
        <dbReference type="ARBA" id="ARBA00022692"/>
    </source>
</evidence>
<dbReference type="Proteomes" id="UP000186309">
    <property type="component" value="Chromosome"/>
</dbReference>
<keyword evidence="6 8" id="KW-1133">Transmembrane helix</keyword>
<dbReference type="STRING" id="1387353.BSF38_01351"/>
<evidence type="ECO:0000256" key="2">
    <source>
        <dbReference type="ARBA" id="ARBA00022475"/>
    </source>
</evidence>
<dbReference type="PANTHER" id="PTHR33908">
    <property type="entry name" value="MANNOSYLTRANSFERASE YKCB-RELATED"/>
    <property type="match status" value="1"/>
</dbReference>
<dbReference type="InterPro" id="IPR038731">
    <property type="entry name" value="RgtA/B/C-like"/>
</dbReference>
<dbReference type="GO" id="GO:0016763">
    <property type="term" value="F:pentosyltransferase activity"/>
    <property type="evidence" value="ECO:0007669"/>
    <property type="project" value="TreeGrafter"/>
</dbReference>
<feature type="transmembrane region" description="Helical" evidence="8">
    <location>
        <begin position="173"/>
        <end position="191"/>
    </location>
</feature>
<feature type="transmembrane region" description="Helical" evidence="8">
    <location>
        <begin position="203"/>
        <end position="230"/>
    </location>
</feature>
<evidence type="ECO:0000259" key="9">
    <source>
        <dbReference type="Pfam" id="PF13231"/>
    </source>
</evidence>
<gene>
    <name evidence="10" type="ORF">BSF38_01351</name>
</gene>
<feature type="transmembrane region" description="Helical" evidence="8">
    <location>
        <begin position="336"/>
        <end position="355"/>
    </location>
</feature>
<organism evidence="10 11">
    <name type="scientific">Paludisphaera borealis</name>
    <dbReference type="NCBI Taxonomy" id="1387353"/>
    <lineage>
        <taxon>Bacteria</taxon>
        <taxon>Pseudomonadati</taxon>
        <taxon>Planctomycetota</taxon>
        <taxon>Planctomycetia</taxon>
        <taxon>Isosphaerales</taxon>
        <taxon>Isosphaeraceae</taxon>
        <taxon>Paludisphaera</taxon>
    </lineage>
</organism>
<dbReference type="Pfam" id="PF13231">
    <property type="entry name" value="PMT_2"/>
    <property type="match status" value="1"/>
</dbReference>
<keyword evidence="4" id="KW-0808">Transferase</keyword>
<name>A0A1U7CLS5_9BACT</name>
<feature type="transmembrane region" description="Helical" evidence="8">
    <location>
        <begin position="20"/>
        <end position="41"/>
    </location>
</feature>
<dbReference type="KEGG" id="pbor:BSF38_01351"/>
<keyword evidence="3" id="KW-0328">Glycosyltransferase</keyword>
<keyword evidence="7 8" id="KW-0472">Membrane</keyword>
<dbReference type="PANTHER" id="PTHR33908:SF11">
    <property type="entry name" value="MEMBRANE PROTEIN"/>
    <property type="match status" value="1"/>
</dbReference>
<evidence type="ECO:0000256" key="3">
    <source>
        <dbReference type="ARBA" id="ARBA00022676"/>
    </source>
</evidence>
<feature type="transmembrane region" description="Helical" evidence="8">
    <location>
        <begin position="308"/>
        <end position="329"/>
    </location>
</feature>
<keyword evidence="5 8" id="KW-0812">Transmembrane</keyword>
<feature type="transmembrane region" description="Helical" evidence="8">
    <location>
        <begin position="117"/>
        <end position="137"/>
    </location>
</feature>
<evidence type="ECO:0000256" key="8">
    <source>
        <dbReference type="SAM" id="Phobius"/>
    </source>
</evidence>
<feature type="domain" description="Glycosyltransferase RgtA/B/C/D-like" evidence="9">
    <location>
        <begin position="122"/>
        <end position="222"/>
    </location>
</feature>
<dbReference type="EMBL" id="CP019082">
    <property type="protein sequence ID" value="APW59890.1"/>
    <property type="molecule type" value="Genomic_DNA"/>
</dbReference>
<dbReference type="GO" id="GO:0005886">
    <property type="term" value="C:plasma membrane"/>
    <property type="evidence" value="ECO:0007669"/>
    <property type="project" value="UniProtKB-SubCell"/>
</dbReference>
<keyword evidence="2" id="KW-1003">Cell membrane</keyword>
<evidence type="ECO:0000256" key="4">
    <source>
        <dbReference type="ARBA" id="ARBA00022679"/>
    </source>
</evidence>
<dbReference type="InterPro" id="IPR050297">
    <property type="entry name" value="LipidA_mod_glycosyltrf_83"/>
</dbReference>
<feature type="transmembrane region" description="Helical" evidence="8">
    <location>
        <begin position="79"/>
        <end position="97"/>
    </location>
</feature>
<proteinExistence type="predicted"/>
<evidence type="ECO:0000313" key="11">
    <source>
        <dbReference type="Proteomes" id="UP000186309"/>
    </source>
</evidence>
<protein>
    <recommendedName>
        <fullName evidence="9">Glycosyltransferase RgtA/B/C/D-like domain-containing protein</fullName>
    </recommendedName>
</protein>
<sequence>MIEPPPGDFATAAAVPRWAWMRFDVAVAALAVLSTLAVRLIHLDAAPYGGDERYVVLHALKFGTGDLNPRHFDWPASPFYYLTFFIDGCYFVGGYLLGWFRTPTAFVLEYLTNPRAYYFIPRAISAAFGLGTAFLLMKATSRMVDRPTGRLAGLLLLLGPLHLQMSRTGIADVPMAFFTVAALCLALRIAISPEASLRDYLLAGVMVGLATAMKYHGVLSASFVISADLYRRFPKSKWRAVLDLPTQPRLIAAGAASLLAFVVTTPFAVLDHRTFLADLSFQIAHQRGIVEHIGIVSPSSPIRELATAILPAVVGWPILLLSVLGFVIVMVDHRRFGLAAVMLTPLLILNLSAFLMSRVKFPHYLIPATPCLSALAAIAVRSITDRLAESEVKKSLLAASLLAAILITTMPPQLSSVLALGLPHTGTATMAWVHSNCEPGMKLALDDEEDLNFLPTTASLDRSIADANAGDYSGRVDYYTNLKRLIERDEDHPHYDLYRLHASDAAGGYLEFLQAEGVRYFIRSEAVLSMFRRNRPSPNTEERLWFYRDLEARGKLVATIEGDGKKLRGRAFQIFELPSRGR</sequence>
<reference evidence="11" key="1">
    <citation type="submission" date="2016-12" db="EMBL/GenBank/DDBJ databases">
        <title>Comparative genomics of four Isosphaeraceae planctomycetes: a common pool of plasmids and glycoside hydrolase genes.</title>
        <authorList>
            <person name="Ivanova A."/>
        </authorList>
    </citation>
    <scope>NUCLEOTIDE SEQUENCE [LARGE SCALE GENOMIC DNA]</scope>
    <source>
        <strain evidence="11">PX4</strain>
    </source>
</reference>
<comment type="subcellular location">
    <subcellularLocation>
        <location evidence="1">Cell membrane</location>
        <topology evidence="1">Multi-pass membrane protein</topology>
    </subcellularLocation>
</comment>
<evidence type="ECO:0000256" key="7">
    <source>
        <dbReference type="ARBA" id="ARBA00023136"/>
    </source>
</evidence>
<feature type="transmembrane region" description="Helical" evidence="8">
    <location>
        <begin position="395"/>
        <end position="414"/>
    </location>
</feature>
<dbReference type="GO" id="GO:0009103">
    <property type="term" value="P:lipopolysaccharide biosynthetic process"/>
    <property type="evidence" value="ECO:0007669"/>
    <property type="project" value="UniProtKB-ARBA"/>
</dbReference>
<evidence type="ECO:0000256" key="6">
    <source>
        <dbReference type="ARBA" id="ARBA00022989"/>
    </source>
</evidence>
<evidence type="ECO:0000313" key="10">
    <source>
        <dbReference type="EMBL" id="APW59890.1"/>
    </source>
</evidence>
<keyword evidence="11" id="KW-1185">Reference proteome</keyword>
<evidence type="ECO:0000256" key="1">
    <source>
        <dbReference type="ARBA" id="ARBA00004651"/>
    </source>
</evidence>
<dbReference type="AlphaFoldDB" id="A0A1U7CLS5"/>
<feature type="transmembrane region" description="Helical" evidence="8">
    <location>
        <begin position="250"/>
        <end position="270"/>
    </location>
</feature>
<accession>A0A1U7CLS5</accession>
<feature type="transmembrane region" description="Helical" evidence="8">
    <location>
        <begin position="361"/>
        <end position="383"/>
    </location>
</feature>